<dbReference type="GO" id="GO:0004563">
    <property type="term" value="F:beta-N-acetylhexosaminidase activity"/>
    <property type="evidence" value="ECO:0007669"/>
    <property type="project" value="UniProtKB-EC"/>
</dbReference>
<keyword evidence="5 8" id="KW-0326">Glycosidase</keyword>
<dbReference type="InterPro" id="IPR017853">
    <property type="entry name" value="GH"/>
</dbReference>
<feature type="compositionally biased region" description="Acidic residues" evidence="6">
    <location>
        <begin position="206"/>
        <end position="222"/>
    </location>
</feature>
<dbReference type="InterPro" id="IPR001764">
    <property type="entry name" value="Glyco_hydro_3_N"/>
</dbReference>
<keyword evidence="4 8" id="KW-0378">Hydrolase</keyword>
<accession>A0ABW2UZG3</accession>
<sequence>MIKRITIISIIAVIALGAALFFTRSLGDNTNDKQANQQPKNSSSAHEKEEVQEPEAALDNIFELAKQGKIPESNITVGETTVDNVKEVWGEPDETTNTDVGLFLNYPSHDIDVGITNDVVTDMRSSQETVTSFDLDTIKTYKQPDNTRYYQDENVNQIILVYDLSDDYVLKWVFPKPANDSDNPDVDHISLSKEINEDGVNGEKSEDAEESDDSSGDVGDNDMSLDEKIGQMIFSGVNGTEVTSKTKNIIKKYHVGGIILYDKNIQSVAQTVNFLNDMKAVNADNPHPLLLGVDEEGGSVTRMPDRVKSLPTSRSIGELNDPDVSFNVGTILGKQLQALGFNLDFAPILDVNSNPNNPVIGDRSFGNNANIVSRLGIQTMKGIQSEGIISVMKHFPGHGDTATDSHLKLPKVNKNYKELSKLELKPFKKAISNGADTGMIAHILLPAIDETYPASMSEKVITGILREDYNFDGVAITDDLTMDAITNQYNVADAAVQSVKAGGDLLLVGHNPDLIATVFNELKAAVKNGEISEDRIDESVERITHLKAKYHLSNEQTQVPDFQSINERVETISQKTS</sequence>
<dbReference type="PANTHER" id="PTHR30480">
    <property type="entry name" value="BETA-HEXOSAMINIDASE-RELATED"/>
    <property type="match status" value="1"/>
</dbReference>
<feature type="compositionally biased region" description="Polar residues" evidence="6">
    <location>
        <begin position="29"/>
        <end position="44"/>
    </location>
</feature>
<dbReference type="Gene3D" id="3.20.20.300">
    <property type="entry name" value="Glycoside hydrolase, family 3, N-terminal domain"/>
    <property type="match status" value="1"/>
</dbReference>
<evidence type="ECO:0000256" key="1">
    <source>
        <dbReference type="ARBA" id="ARBA00001231"/>
    </source>
</evidence>
<dbReference type="RefSeq" id="WP_382358997.1">
    <property type="nucleotide sequence ID" value="NZ_JBHTGR010000023.1"/>
</dbReference>
<feature type="region of interest" description="Disordered" evidence="6">
    <location>
        <begin position="181"/>
        <end position="222"/>
    </location>
</feature>
<evidence type="ECO:0000313" key="9">
    <source>
        <dbReference type="Proteomes" id="UP001596620"/>
    </source>
</evidence>
<dbReference type="PANTHER" id="PTHR30480:SF13">
    <property type="entry name" value="BETA-HEXOSAMINIDASE"/>
    <property type="match status" value="1"/>
</dbReference>
<comment type="caution">
    <text evidence="8">The sequence shown here is derived from an EMBL/GenBank/DDBJ whole genome shotgun (WGS) entry which is preliminary data.</text>
</comment>
<comment type="similarity">
    <text evidence="2">Belongs to the glycosyl hydrolase 3 family.</text>
</comment>
<comment type="catalytic activity">
    <reaction evidence="1">
        <text>Hydrolysis of terminal non-reducing N-acetyl-D-hexosamine residues in N-acetyl-beta-D-hexosaminides.</text>
        <dbReference type="EC" id="3.2.1.52"/>
    </reaction>
</comment>
<dbReference type="Proteomes" id="UP001596620">
    <property type="component" value="Unassembled WGS sequence"/>
</dbReference>
<keyword evidence="9" id="KW-1185">Reference proteome</keyword>
<evidence type="ECO:0000259" key="7">
    <source>
        <dbReference type="Pfam" id="PF00933"/>
    </source>
</evidence>
<evidence type="ECO:0000256" key="4">
    <source>
        <dbReference type="ARBA" id="ARBA00022801"/>
    </source>
</evidence>
<organism evidence="8 9">
    <name type="scientific">Lentibacillus kimchii</name>
    <dbReference type="NCBI Taxonomy" id="1542911"/>
    <lineage>
        <taxon>Bacteria</taxon>
        <taxon>Bacillati</taxon>
        <taxon>Bacillota</taxon>
        <taxon>Bacilli</taxon>
        <taxon>Bacillales</taxon>
        <taxon>Bacillaceae</taxon>
        <taxon>Lentibacillus</taxon>
    </lineage>
</organism>
<evidence type="ECO:0000256" key="2">
    <source>
        <dbReference type="ARBA" id="ARBA00005336"/>
    </source>
</evidence>
<dbReference type="EMBL" id="JBHTGR010000023">
    <property type="protein sequence ID" value="MFC7747403.1"/>
    <property type="molecule type" value="Genomic_DNA"/>
</dbReference>
<protein>
    <recommendedName>
        <fullName evidence="3">beta-N-acetylhexosaminidase</fullName>
        <ecNumber evidence="3">3.2.1.52</ecNumber>
    </recommendedName>
</protein>
<evidence type="ECO:0000256" key="5">
    <source>
        <dbReference type="ARBA" id="ARBA00023295"/>
    </source>
</evidence>
<dbReference type="SUPFAM" id="SSF51445">
    <property type="entry name" value="(Trans)glycosidases"/>
    <property type="match status" value="1"/>
</dbReference>
<dbReference type="InterPro" id="IPR050226">
    <property type="entry name" value="NagZ_Beta-hexosaminidase"/>
</dbReference>
<dbReference type="Pfam" id="PF14172">
    <property type="entry name" value="DUF4309"/>
    <property type="match status" value="1"/>
</dbReference>
<feature type="domain" description="Glycoside hydrolase family 3 N-terminal" evidence="7">
    <location>
        <begin position="225"/>
        <end position="545"/>
    </location>
</feature>
<name>A0ABW2UZG3_9BACI</name>
<reference evidence="9" key="1">
    <citation type="journal article" date="2019" name="Int. J. Syst. Evol. Microbiol.">
        <title>The Global Catalogue of Microorganisms (GCM) 10K type strain sequencing project: providing services to taxonomists for standard genome sequencing and annotation.</title>
        <authorList>
            <consortium name="The Broad Institute Genomics Platform"/>
            <consortium name="The Broad Institute Genome Sequencing Center for Infectious Disease"/>
            <person name="Wu L."/>
            <person name="Ma J."/>
        </authorList>
    </citation>
    <scope>NUCLEOTIDE SEQUENCE [LARGE SCALE GENOMIC DNA]</scope>
    <source>
        <strain evidence="9">JCM 30234</strain>
    </source>
</reference>
<feature type="compositionally biased region" description="Basic and acidic residues" evidence="6">
    <location>
        <begin position="185"/>
        <end position="205"/>
    </location>
</feature>
<dbReference type="InterPro" id="IPR036962">
    <property type="entry name" value="Glyco_hydro_3_N_sf"/>
</dbReference>
<dbReference type="EC" id="3.2.1.52" evidence="3"/>
<dbReference type="InterPro" id="IPR025453">
    <property type="entry name" value="DUF4309"/>
</dbReference>
<dbReference type="NCBIfam" id="NF003740">
    <property type="entry name" value="PRK05337.1"/>
    <property type="match status" value="1"/>
</dbReference>
<dbReference type="Pfam" id="PF00933">
    <property type="entry name" value="Glyco_hydro_3"/>
    <property type="match status" value="1"/>
</dbReference>
<evidence type="ECO:0000313" key="8">
    <source>
        <dbReference type="EMBL" id="MFC7747403.1"/>
    </source>
</evidence>
<proteinExistence type="inferred from homology"/>
<evidence type="ECO:0000256" key="3">
    <source>
        <dbReference type="ARBA" id="ARBA00012663"/>
    </source>
</evidence>
<feature type="region of interest" description="Disordered" evidence="6">
    <location>
        <begin position="29"/>
        <end position="54"/>
    </location>
</feature>
<evidence type="ECO:0000256" key="6">
    <source>
        <dbReference type="SAM" id="MobiDB-lite"/>
    </source>
</evidence>
<gene>
    <name evidence="8" type="primary">nagZ</name>
    <name evidence="8" type="ORF">ACFQU8_09175</name>
</gene>